<feature type="binding site" evidence="5">
    <location>
        <position position="76"/>
    </location>
    <ligand>
        <name>S-adenosyl-L-methionine</name>
        <dbReference type="ChEBI" id="CHEBI:59789"/>
    </ligand>
</feature>
<reference evidence="6" key="1">
    <citation type="journal article" date="2014" name="Int. J. Syst. Evol. Microbiol.">
        <title>Complete genome sequence of Corynebacterium casei LMG S-19264T (=DSM 44701T), isolated from a smear-ripened cheese.</title>
        <authorList>
            <consortium name="US DOE Joint Genome Institute (JGI-PGF)"/>
            <person name="Walter F."/>
            <person name="Albersmeier A."/>
            <person name="Kalinowski J."/>
            <person name="Ruckert C."/>
        </authorList>
    </citation>
    <scope>NUCLEOTIDE SEQUENCE</scope>
    <source>
        <strain evidence="6">KCTC 22169</strain>
    </source>
</reference>
<proteinExistence type="inferred from homology"/>
<evidence type="ECO:0000256" key="1">
    <source>
        <dbReference type="ARBA" id="ARBA00022603"/>
    </source>
</evidence>
<dbReference type="NCBIfam" id="NF000986">
    <property type="entry name" value="PRK00103.1-4"/>
    <property type="match status" value="1"/>
</dbReference>
<comment type="subcellular location">
    <subcellularLocation>
        <location evidence="5">Cytoplasm</location>
    </subcellularLocation>
</comment>
<evidence type="ECO:0000256" key="5">
    <source>
        <dbReference type="HAMAP-Rule" id="MF_00658"/>
    </source>
</evidence>
<dbReference type="InterPro" id="IPR029028">
    <property type="entry name" value="Alpha/beta_knot_MTases"/>
</dbReference>
<keyword evidence="2 5" id="KW-0808">Transferase</keyword>
<dbReference type="AlphaFoldDB" id="A0A918KMT0"/>
<keyword evidence="3 5" id="KW-0949">S-adenosyl-L-methionine</keyword>
<evidence type="ECO:0000256" key="4">
    <source>
        <dbReference type="ARBA" id="ARBA00038303"/>
    </source>
</evidence>
<keyword evidence="5" id="KW-0963">Cytoplasm</keyword>
<comment type="similarity">
    <text evidence="4 5">Belongs to the RNA methyltransferase RlmH family.</text>
</comment>
<dbReference type="InterPro" id="IPR003742">
    <property type="entry name" value="RlmH-like"/>
</dbReference>
<evidence type="ECO:0000256" key="3">
    <source>
        <dbReference type="ARBA" id="ARBA00022691"/>
    </source>
</evidence>
<accession>A0A918KMT0</accession>
<dbReference type="SUPFAM" id="SSF75217">
    <property type="entry name" value="alpha/beta knot"/>
    <property type="match status" value="1"/>
</dbReference>
<name>A0A918KMT0_9GAMM</name>
<dbReference type="CDD" id="cd18081">
    <property type="entry name" value="RlmH-like"/>
    <property type="match status" value="1"/>
</dbReference>
<dbReference type="Gene3D" id="3.40.1280.10">
    <property type="match status" value="1"/>
</dbReference>
<comment type="function">
    <text evidence="5">Specifically methylates the pseudouridine at position 1915 (m3Psi1915) in 23S rRNA.</text>
</comment>
<evidence type="ECO:0000256" key="2">
    <source>
        <dbReference type="ARBA" id="ARBA00022679"/>
    </source>
</evidence>
<dbReference type="EC" id="2.1.1.177" evidence="5"/>
<feature type="binding site" evidence="5">
    <location>
        <begin position="126"/>
        <end position="131"/>
    </location>
    <ligand>
        <name>S-adenosyl-L-methionine</name>
        <dbReference type="ChEBI" id="CHEBI:59789"/>
    </ligand>
</feature>
<comment type="subunit">
    <text evidence="5">Homodimer.</text>
</comment>
<dbReference type="PANTHER" id="PTHR33603:SF1">
    <property type="entry name" value="RIBOSOMAL RNA LARGE SUBUNIT METHYLTRANSFERASE H"/>
    <property type="match status" value="1"/>
</dbReference>
<comment type="caution">
    <text evidence="6">The sequence shown here is derived from an EMBL/GenBank/DDBJ whole genome shotgun (WGS) entry which is preliminary data.</text>
</comment>
<reference evidence="6" key="2">
    <citation type="submission" date="2020-09" db="EMBL/GenBank/DDBJ databases">
        <authorList>
            <person name="Sun Q."/>
            <person name="Kim S."/>
        </authorList>
    </citation>
    <scope>NUCLEOTIDE SEQUENCE</scope>
    <source>
        <strain evidence="6">KCTC 22169</strain>
    </source>
</reference>
<dbReference type="InterPro" id="IPR029026">
    <property type="entry name" value="tRNA_m1G_MTases_N"/>
</dbReference>
<keyword evidence="1 5" id="KW-0489">Methyltransferase</keyword>
<organism evidence="6 7">
    <name type="scientific">Saccharospirillum salsuginis</name>
    <dbReference type="NCBI Taxonomy" id="418750"/>
    <lineage>
        <taxon>Bacteria</taxon>
        <taxon>Pseudomonadati</taxon>
        <taxon>Pseudomonadota</taxon>
        <taxon>Gammaproteobacteria</taxon>
        <taxon>Oceanospirillales</taxon>
        <taxon>Saccharospirillaceae</taxon>
        <taxon>Saccharospirillum</taxon>
    </lineage>
</organism>
<dbReference type="EMBL" id="BMXR01000013">
    <property type="protein sequence ID" value="GGX69563.1"/>
    <property type="molecule type" value="Genomic_DNA"/>
</dbReference>
<sequence length="158" mass="17784">MVVVKLRVLAIGPKMPAWVDEAVVEYTKRMPRDLPIEFVPLPLGARGKNADIDRAIAREGDAMLAALRPNERVVALDLSGKAWSTPDLARQLTQWRLDSQDVSLLIGGPDGLDPRCLARADQRWCLSNLTLPHPLVRVLLAEQLYRAWTITQHHPYHK</sequence>
<dbReference type="PIRSF" id="PIRSF004505">
    <property type="entry name" value="MT_bac"/>
    <property type="match status" value="1"/>
</dbReference>
<dbReference type="GO" id="GO:0005737">
    <property type="term" value="C:cytoplasm"/>
    <property type="evidence" value="ECO:0007669"/>
    <property type="project" value="UniProtKB-SubCell"/>
</dbReference>
<dbReference type="GO" id="GO:0070038">
    <property type="term" value="F:rRNA (pseudouridine-N3-)-methyltransferase activity"/>
    <property type="evidence" value="ECO:0007669"/>
    <property type="project" value="UniProtKB-UniRule"/>
</dbReference>
<keyword evidence="7" id="KW-1185">Reference proteome</keyword>
<dbReference type="NCBIfam" id="TIGR00246">
    <property type="entry name" value="tRNA_RlmH_YbeA"/>
    <property type="match status" value="1"/>
</dbReference>
<protein>
    <recommendedName>
        <fullName evidence="5">Ribosomal RNA large subunit methyltransferase H</fullName>
        <ecNumber evidence="5">2.1.1.177</ecNumber>
    </recommendedName>
    <alternativeName>
        <fullName evidence="5">23S rRNA (pseudouridine1915-N3)-methyltransferase</fullName>
    </alternativeName>
    <alternativeName>
        <fullName evidence="5">23S rRNA m3Psi1915 methyltransferase</fullName>
    </alternativeName>
    <alternativeName>
        <fullName evidence="5">rRNA (pseudouridine-N3-)-methyltransferase RlmH</fullName>
    </alternativeName>
</protein>
<dbReference type="Proteomes" id="UP000626148">
    <property type="component" value="Unassembled WGS sequence"/>
</dbReference>
<evidence type="ECO:0000313" key="7">
    <source>
        <dbReference type="Proteomes" id="UP000626148"/>
    </source>
</evidence>
<keyword evidence="5" id="KW-0698">rRNA processing</keyword>
<comment type="catalytic activity">
    <reaction evidence="5">
        <text>pseudouridine(1915) in 23S rRNA + S-adenosyl-L-methionine = N(3)-methylpseudouridine(1915) in 23S rRNA + S-adenosyl-L-homocysteine + H(+)</text>
        <dbReference type="Rhea" id="RHEA:42752"/>
        <dbReference type="Rhea" id="RHEA-COMP:10221"/>
        <dbReference type="Rhea" id="RHEA-COMP:10222"/>
        <dbReference type="ChEBI" id="CHEBI:15378"/>
        <dbReference type="ChEBI" id="CHEBI:57856"/>
        <dbReference type="ChEBI" id="CHEBI:59789"/>
        <dbReference type="ChEBI" id="CHEBI:65314"/>
        <dbReference type="ChEBI" id="CHEBI:74486"/>
        <dbReference type="EC" id="2.1.1.177"/>
    </reaction>
</comment>
<evidence type="ECO:0000313" key="6">
    <source>
        <dbReference type="EMBL" id="GGX69563.1"/>
    </source>
</evidence>
<gene>
    <name evidence="5 6" type="primary">rlmH</name>
    <name evidence="6" type="ORF">GCM10007392_41450</name>
</gene>
<dbReference type="HAMAP" id="MF_00658">
    <property type="entry name" value="23SrRNA_methyltr_H"/>
    <property type="match status" value="1"/>
</dbReference>
<feature type="binding site" evidence="5">
    <location>
        <position position="107"/>
    </location>
    <ligand>
        <name>S-adenosyl-L-methionine</name>
        <dbReference type="ChEBI" id="CHEBI:59789"/>
    </ligand>
</feature>
<dbReference type="PANTHER" id="PTHR33603">
    <property type="entry name" value="METHYLTRANSFERASE"/>
    <property type="match status" value="1"/>
</dbReference>
<dbReference type="Pfam" id="PF02590">
    <property type="entry name" value="SPOUT_MTase"/>
    <property type="match status" value="1"/>
</dbReference>